<organism evidence="2">
    <name type="scientific">uncultured Microvirga sp</name>
    <dbReference type="NCBI Taxonomy" id="412392"/>
    <lineage>
        <taxon>Bacteria</taxon>
        <taxon>Pseudomonadati</taxon>
        <taxon>Pseudomonadota</taxon>
        <taxon>Alphaproteobacteria</taxon>
        <taxon>Hyphomicrobiales</taxon>
        <taxon>Methylobacteriaceae</taxon>
        <taxon>Microvirga</taxon>
        <taxon>environmental samples</taxon>
    </lineage>
</organism>
<sequence length="36" mass="4022">ANDRAKRRTLVPGRAPGLRGLDHRLGDRDAALEQRL</sequence>
<dbReference type="AlphaFoldDB" id="A0A6J4LFZ3"/>
<evidence type="ECO:0000313" key="2">
    <source>
        <dbReference type="EMBL" id="CAA9332191.1"/>
    </source>
</evidence>
<feature type="compositionally biased region" description="Basic and acidic residues" evidence="1">
    <location>
        <begin position="20"/>
        <end position="36"/>
    </location>
</feature>
<gene>
    <name evidence="2" type="ORF">AVDCRST_MAG90-1920</name>
</gene>
<proteinExistence type="predicted"/>
<protein>
    <submittedName>
        <fullName evidence="2">Uncharacterized protein</fullName>
    </submittedName>
</protein>
<evidence type="ECO:0000256" key="1">
    <source>
        <dbReference type="SAM" id="MobiDB-lite"/>
    </source>
</evidence>
<name>A0A6J4LFZ3_9HYPH</name>
<reference evidence="2" key="1">
    <citation type="submission" date="2020-02" db="EMBL/GenBank/DDBJ databases">
        <authorList>
            <person name="Meier V. D."/>
        </authorList>
    </citation>
    <scope>NUCLEOTIDE SEQUENCE</scope>
    <source>
        <strain evidence="2">AVDCRST_MAG90</strain>
    </source>
</reference>
<feature type="non-terminal residue" evidence="2">
    <location>
        <position position="36"/>
    </location>
</feature>
<accession>A0A6J4LFZ3</accession>
<dbReference type="EMBL" id="CADCUC010000298">
    <property type="protein sequence ID" value="CAA9332191.1"/>
    <property type="molecule type" value="Genomic_DNA"/>
</dbReference>
<feature type="non-terminal residue" evidence="2">
    <location>
        <position position="1"/>
    </location>
</feature>
<feature type="region of interest" description="Disordered" evidence="1">
    <location>
        <begin position="1"/>
        <end position="36"/>
    </location>
</feature>